<dbReference type="SUPFAM" id="SSF51430">
    <property type="entry name" value="NAD(P)-linked oxidoreductase"/>
    <property type="match status" value="1"/>
</dbReference>
<protein>
    <submittedName>
        <fullName evidence="3">Aryl-alcohol dehydrogenase-like predicted oxidoreductase</fullName>
    </submittedName>
</protein>
<dbReference type="PANTHER" id="PTHR43625:SF40">
    <property type="entry name" value="ALDO-KETO REDUCTASE YAKC [NADP(+)]"/>
    <property type="match status" value="1"/>
</dbReference>
<proteinExistence type="predicted"/>
<evidence type="ECO:0000259" key="2">
    <source>
        <dbReference type="Pfam" id="PF00248"/>
    </source>
</evidence>
<feature type="domain" description="NADP-dependent oxidoreductase" evidence="2">
    <location>
        <begin position="14"/>
        <end position="308"/>
    </location>
</feature>
<comment type="caution">
    <text evidence="3">The sequence shown here is derived from an EMBL/GenBank/DDBJ whole genome shotgun (WGS) entry which is preliminary data.</text>
</comment>
<reference evidence="3 4" key="1">
    <citation type="submission" date="2019-03" db="EMBL/GenBank/DDBJ databases">
        <title>Genomic Encyclopedia of Type Strains, Phase IV (KMG-IV): sequencing the most valuable type-strain genomes for metagenomic binning, comparative biology and taxonomic classification.</title>
        <authorList>
            <person name="Goeker M."/>
        </authorList>
    </citation>
    <scope>NUCLEOTIDE SEQUENCE [LARGE SCALE GENOMIC DNA]</scope>
    <source>
        <strain evidence="3 4">DSM 24830</strain>
    </source>
</reference>
<sequence>MHTRKLGLFTISSLGLGCMNYSMGYGPRPTEEYSHQLLNEALDSGYTFLDTAAMYGMGHSEEQIGKGLSHRRSEFTLASKCGIYKNAEGHTETNGRPEVLYKTCEDSLKRLNTDVIDLYYLHRIDPNIPVEESVGALARLVEQGKIRSVGLSEVSSDSLQRAHNEYPITALQSEYSLWSRTPERKVLDTCRELGVTFVAFSPLGRQFLTGKITDVSTLGDDNFRATIARPRFEPENFAENAKLLIPFAEIAEQVDCTMAQLSLAWLLAKGEDIIPIPGTSNIDHMLENAGAGDIQLSIEIVEQLDQLINDETVKGERYSKALMESIDSERD</sequence>
<evidence type="ECO:0000256" key="1">
    <source>
        <dbReference type="ARBA" id="ARBA00023002"/>
    </source>
</evidence>
<dbReference type="OrthoDB" id="9772407at2"/>
<dbReference type="PRINTS" id="PR00069">
    <property type="entry name" value="ALDKETRDTASE"/>
</dbReference>
<dbReference type="PANTHER" id="PTHR43625">
    <property type="entry name" value="AFLATOXIN B1 ALDEHYDE REDUCTASE"/>
    <property type="match status" value="1"/>
</dbReference>
<dbReference type="PROSITE" id="PS51257">
    <property type="entry name" value="PROKAR_LIPOPROTEIN"/>
    <property type="match status" value="1"/>
</dbReference>
<dbReference type="InterPro" id="IPR050791">
    <property type="entry name" value="Aldo-Keto_reductase"/>
</dbReference>
<dbReference type="InterPro" id="IPR020471">
    <property type="entry name" value="AKR"/>
</dbReference>
<dbReference type="InterPro" id="IPR023210">
    <property type="entry name" value="NADP_OxRdtase_dom"/>
</dbReference>
<dbReference type="Pfam" id="PF00248">
    <property type="entry name" value="Aldo_ket_red"/>
    <property type="match status" value="1"/>
</dbReference>
<dbReference type="EMBL" id="SMFQ01000005">
    <property type="protein sequence ID" value="TCJ82756.1"/>
    <property type="molecule type" value="Genomic_DNA"/>
</dbReference>
<dbReference type="Gene3D" id="3.20.20.100">
    <property type="entry name" value="NADP-dependent oxidoreductase domain"/>
    <property type="match status" value="1"/>
</dbReference>
<dbReference type="GO" id="GO:0016491">
    <property type="term" value="F:oxidoreductase activity"/>
    <property type="evidence" value="ECO:0007669"/>
    <property type="project" value="UniProtKB-KW"/>
</dbReference>
<keyword evidence="1" id="KW-0560">Oxidoreductase</keyword>
<keyword evidence="4" id="KW-1185">Reference proteome</keyword>
<name>A0A4R1END8_9GAMM</name>
<organism evidence="3 4">
    <name type="scientific">Cocleimonas flava</name>
    <dbReference type="NCBI Taxonomy" id="634765"/>
    <lineage>
        <taxon>Bacteria</taxon>
        <taxon>Pseudomonadati</taxon>
        <taxon>Pseudomonadota</taxon>
        <taxon>Gammaproteobacteria</taxon>
        <taxon>Thiotrichales</taxon>
        <taxon>Thiotrichaceae</taxon>
        <taxon>Cocleimonas</taxon>
    </lineage>
</organism>
<dbReference type="Proteomes" id="UP000294887">
    <property type="component" value="Unassembled WGS sequence"/>
</dbReference>
<evidence type="ECO:0000313" key="4">
    <source>
        <dbReference type="Proteomes" id="UP000294887"/>
    </source>
</evidence>
<dbReference type="GO" id="GO:0005737">
    <property type="term" value="C:cytoplasm"/>
    <property type="evidence" value="ECO:0007669"/>
    <property type="project" value="TreeGrafter"/>
</dbReference>
<dbReference type="InterPro" id="IPR036812">
    <property type="entry name" value="NAD(P)_OxRdtase_dom_sf"/>
</dbReference>
<dbReference type="AlphaFoldDB" id="A0A4R1END8"/>
<accession>A0A4R1END8</accession>
<dbReference type="RefSeq" id="WP_131907262.1">
    <property type="nucleotide sequence ID" value="NZ_BAAAFU010000007.1"/>
</dbReference>
<gene>
    <name evidence="3" type="ORF">EV695_3488</name>
</gene>
<evidence type="ECO:0000313" key="3">
    <source>
        <dbReference type="EMBL" id="TCJ82756.1"/>
    </source>
</evidence>